<comment type="similarity">
    <text evidence="4">Belongs to the etk/wzc family.</text>
</comment>
<dbReference type="InterPro" id="IPR050445">
    <property type="entry name" value="Bact_polysacc_biosynth/exp"/>
</dbReference>
<dbReference type="SUPFAM" id="SSF52540">
    <property type="entry name" value="P-loop containing nucleoside triphosphate hydrolases"/>
    <property type="match status" value="1"/>
</dbReference>
<evidence type="ECO:0000256" key="16">
    <source>
        <dbReference type="ARBA" id="ARBA00051245"/>
    </source>
</evidence>
<keyword evidence="15" id="KW-0829">Tyrosine-protein kinase</keyword>
<keyword evidence="12" id="KW-0067">ATP-binding</keyword>
<evidence type="ECO:0000256" key="14">
    <source>
        <dbReference type="ARBA" id="ARBA00023136"/>
    </source>
</evidence>
<dbReference type="GO" id="GO:0004715">
    <property type="term" value="F:non-membrane spanning protein tyrosine kinase activity"/>
    <property type="evidence" value="ECO:0007669"/>
    <property type="project" value="UniProtKB-EC"/>
</dbReference>
<evidence type="ECO:0000256" key="15">
    <source>
        <dbReference type="ARBA" id="ARBA00023137"/>
    </source>
</evidence>
<comment type="catalytic activity">
    <reaction evidence="16">
        <text>L-tyrosyl-[protein] + ATP = O-phospho-L-tyrosyl-[protein] + ADP + H(+)</text>
        <dbReference type="Rhea" id="RHEA:10596"/>
        <dbReference type="Rhea" id="RHEA-COMP:10136"/>
        <dbReference type="Rhea" id="RHEA-COMP:20101"/>
        <dbReference type="ChEBI" id="CHEBI:15378"/>
        <dbReference type="ChEBI" id="CHEBI:30616"/>
        <dbReference type="ChEBI" id="CHEBI:46858"/>
        <dbReference type="ChEBI" id="CHEBI:61978"/>
        <dbReference type="ChEBI" id="CHEBI:456216"/>
        <dbReference type="EC" id="2.7.10.2"/>
    </reaction>
</comment>
<dbReference type="EC" id="2.7.10.2" evidence="5"/>
<feature type="domain" description="Polysaccharide chain length determinant N-terminal" evidence="19">
    <location>
        <begin position="25"/>
        <end position="112"/>
    </location>
</feature>
<evidence type="ECO:0000259" key="20">
    <source>
        <dbReference type="Pfam" id="PF13614"/>
    </source>
</evidence>
<keyword evidence="6" id="KW-1003">Cell membrane</keyword>
<comment type="similarity">
    <text evidence="3">Belongs to the CpsD/CapB family.</text>
</comment>
<dbReference type="Gene3D" id="3.40.50.300">
    <property type="entry name" value="P-loop containing nucleotide triphosphate hydrolases"/>
    <property type="match status" value="1"/>
</dbReference>
<keyword evidence="8 21" id="KW-0808">Transferase</keyword>
<keyword evidence="10" id="KW-0547">Nucleotide-binding</keyword>
<feature type="transmembrane region" description="Helical" evidence="18">
    <location>
        <begin position="199"/>
        <end position="218"/>
    </location>
</feature>
<dbReference type="NCBIfam" id="TIGR01007">
    <property type="entry name" value="eps_fam"/>
    <property type="match status" value="1"/>
</dbReference>
<dbReference type="InterPro" id="IPR027417">
    <property type="entry name" value="P-loop_NTPase"/>
</dbReference>
<evidence type="ECO:0000256" key="6">
    <source>
        <dbReference type="ARBA" id="ARBA00022475"/>
    </source>
</evidence>
<keyword evidence="11 21" id="KW-0418">Kinase</keyword>
<evidence type="ECO:0000256" key="11">
    <source>
        <dbReference type="ARBA" id="ARBA00022777"/>
    </source>
</evidence>
<evidence type="ECO:0000313" key="22">
    <source>
        <dbReference type="Proteomes" id="UP000265742"/>
    </source>
</evidence>
<protein>
    <recommendedName>
        <fullName evidence="5">non-specific protein-tyrosine kinase</fullName>
        <ecNumber evidence="5">2.7.10.2</ecNumber>
    </recommendedName>
</protein>
<comment type="subcellular location">
    <subcellularLocation>
        <location evidence="1">Cell inner membrane</location>
        <topology evidence="1">Multi-pass membrane protein</topology>
    </subcellularLocation>
</comment>
<dbReference type="Pfam" id="PF02706">
    <property type="entry name" value="Wzz"/>
    <property type="match status" value="1"/>
</dbReference>
<dbReference type="CDD" id="cd05387">
    <property type="entry name" value="BY-kinase"/>
    <property type="match status" value="1"/>
</dbReference>
<feature type="compositionally biased region" description="Basic and acidic residues" evidence="17">
    <location>
        <begin position="482"/>
        <end position="494"/>
    </location>
</feature>
<evidence type="ECO:0000259" key="19">
    <source>
        <dbReference type="Pfam" id="PF02706"/>
    </source>
</evidence>
<feature type="transmembrane region" description="Helical" evidence="18">
    <location>
        <begin position="38"/>
        <end position="58"/>
    </location>
</feature>
<evidence type="ECO:0000256" key="10">
    <source>
        <dbReference type="ARBA" id="ARBA00022741"/>
    </source>
</evidence>
<keyword evidence="22" id="KW-1185">Reference proteome</keyword>
<dbReference type="AlphaFoldDB" id="A0A3A1U0E9"/>
<evidence type="ECO:0000256" key="9">
    <source>
        <dbReference type="ARBA" id="ARBA00022692"/>
    </source>
</evidence>
<dbReference type="GO" id="GO:0005886">
    <property type="term" value="C:plasma membrane"/>
    <property type="evidence" value="ECO:0007669"/>
    <property type="project" value="UniProtKB-SubCell"/>
</dbReference>
<evidence type="ECO:0000256" key="17">
    <source>
        <dbReference type="SAM" id="MobiDB-lite"/>
    </source>
</evidence>
<evidence type="ECO:0000256" key="2">
    <source>
        <dbReference type="ARBA" id="ARBA00006683"/>
    </source>
</evidence>
<organism evidence="21 22">
    <name type="scientific">Amnibacterium setariae</name>
    <dbReference type="NCBI Taxonomy" id="2306585"/>
    <lineage>
        <taxon>Bacteria</taxon>
        <taxon>Bacillati</taxon>
        <taxon>Actinomycetota</taxon>
        <taxon>Actinomycetes</taxon>
        <taxon>Micrococcales</taxon>
        <taxon>Microbacteriaceae</taxon>
        <taxon>Amnibacterium</taxon>
    </lineage>
</organism>
<proteinExistence type="inferred from homology"/>
<comment type="similarity">
    <text evidence="2">Belongs to the CpsC/CapA family.</text>
</comment>
<dbReference type="PANTHER" id="PTHR32309">
    <property type="entry name" value="TYROSINE-PROTEIN KINASE"/>
    <property type="match status" value="1"/>
</dbReference>
<sequence length="494" mass="52609">MPSAALRTRAGARRPNARRARRNPLDLHQFLRTVRRSWPVIVMVLAVFIIVGAAYTIVQRPSYSASATAYVSVSTNSSVNDLSQGADFVQQAVKSYAGVATSAYVLERVIDRLDLDESVGTLKEQVSAQAPVDTTLLDISATASSPTQAAAIANAVTTELSSAVDRLTLDARSSSSAVVLTRIDPATAPSTPSSPNVPLNLGIAAILGLAVGLGIAVLRDRLDTRIRDREEAGALVAAPVLGEILEDPRAASRPLVAVGGDDSPGAEAYRTLRTNLEFLDFDKRPRSIVVTSSIPREGKTLSVVNLAAVTAEAGHSVVVVDADLRRPQVGRYFGLEDRVGLTDVLLGTVRLDDAIQQWGGPQGPLVLPAGRIPPNPSELLQSEAMRELIEQLEARYDVVLIDTPPLVPVSDAAILTRRTGGALLLAASRRTRKADLRRAAANLAQVDGRLLGVVLTMVAGRDSAAYSYERAQLPAASEQPDDAERPRVRERARS</sequence>
<evidence type="ECO:0000256" key="3">
    <source>
        <dbReference type="ARBA" id="ARBA00007316"/>
    </source>
</evidence>
<evidence type="ECO:0000313" key="21">
    <source>
        <dbReference type="EMBL" id="RIX26087.1"/>
    </source>
</evidence>
<evidence type="ECO:0000256" key="1">
    <source>
        <dbReference type="ARBA" id="ARBA00004429"/>
    </source>
</evidence>
<evidence type="ECO:0000256" key="8">
    <source>
        <dbReference type="ARBA" id="ARBA00022679"/>
    </source>
</evidence>
<dbReference type="InterPro" id="IPR025669">
    <property type="entry name" value="AAA_dom"/>
</dbReference>
<evidence type="ECO:0000256" key="5">
    <source>
        <dbReference type="ARBA" id="ARBA00011903"/>
    </source>
</evidence>
<dbReference type="Proteomes" id="UP000265742">
    <property type="component" value="Unassembled WGS sequence"/>
</dbReference>
<reference evidence="22" key="1">
    <citation type="submission" date="2018-09" db="EMBL/GenBank/DDBJ databases">
        <authorList>
            <person name="Kim I."/>
        </authorList>
    </citation>
    <scope>NUCLEOTIDE SEQUENCE [LARGE SCALE GENOMIC DNA]</scope>
    <source>
        <strain evidence="22">DD4a</strain>
    </source>
</reference>
<keyword evidence="14 18" id="KW-0472">Membrane</keyword>
<feature type="region of interest" description="Disordered" evidence="17">
    <location>
        <begin position="471"/>
        <end position="494"/>
    </location>
</feature>
<dbReference type="GO" id="GO:0005524">
    <property type="term" value="F:ATP binding"/>
    <property type="evidence" value="ECO:0007669"/>
    <property type="project" value="UniProtKB-KW"/>
</dbReference>
<keyword evidence="9 18" id="KW-0812">Transmembrane</keyword>
<keyword evidence="7" id="KW-0997">Cell inner membrane</keyword>
<dbReference type="EMBL" id="QXTG01000004">
    <property type="protein sequence ID" value="RIX26087.1"/>
    <property type="molecule type" value="Genomic_DNA"/>
</dbReference>
<name>A0A3A1U0E9_9MICO</name>
<comment type="caution">
    <text evidence="21">The sequence shown here is derived from an EMBL/GenBank/DDBJ whole genome shotgun (WGS) entry which is preliminary data.</text>
</comment>
<gene>
    <name evidence="21" type="ORF">D1781_17255</name>
</gene>
<dbReference type="InterPro" id="IPR005702">
    <property type="entry name" value="Wzc-like_C"/>
</dbReference>
<evidence type="ECO:0000256" key="18">
    <source>
        <dbReference type="SAM" id="Phobius"/>
    </source>
</evidence>
<keyword evidence="13 18" id="KW-1133">Transmembrane helix</keyword>
<dbReference type="PANTHER" id="PTHR32309:SF13">
    <property type="entry name" value="FERRIC ENTEROBACTIN TRANSPORT PROTEIN FEPE"/>
    <property type="match status" value="1"/>
</dbReference>
<dbReference type="InterPro" id="IPR003856">
    <property type="entry name" value="LPS_length_determ_N"/>
</dbReference>
<evidence type="ECO:0000256" key="13">
    <source>
        <dbReference type="ARBA" id="ARBA00022989"/>
    </source>
</evidence>
<evidence type="ECO:0000256" key="12">
    <source>
        <dbReference type="ARBA" id="ARBA00022840"/>
    </source>
</evidence>
<evidence type="ECO:0000256" key="4">
    <source>
        <dbReference type="ARBA" id="ARBA00008883"/>
    </source>
</evidence>
<accession>A0A3A1U0E9</accession>
<evidence type="ECO:0000256" key="7">
    <source>
        <dbReference type="ARBA" id="ARBA00022519"/>
    </source>
</evidence>
<feature type="domain" description="AAA" evidence="20">
    <location>
        <begin position="298"/>
        <end position="413"/>
    </location>
</feature>
<dbReference type="Pfam" id="PF13614">
    <property type="entry name" value="AAA_31"/>
    <property type="match status" value="1"/>
</dbReference>